<dbReference type="GeneID" id="116304556"/>
<accession>A0A6P8IT47</accession>
<reference evidence="4 5" key="1">
    <citation type="submission" date="2025-04" db="UniProtKB">
        <authorList>
            <consortium name="RefSeq"/>
        </authorList>
    </citation>
    <scope>IDENTIFICATION</scope>
    <source>
        <tissue evidence="4 5">Tentacle</tissue>
    </source>
</reference>
<evidence type="ECO:0000256" key="1">
    <source>
        <dbReference type="ARBA" id="ARBA00010984"/>
    </source>
</evidence>
<dbReference type="RefSeq" id="XP_031570172.1">
    <property type="nucleotide sequence ID" value="XM_031714312.1"/>
</dbReference>
<evidence type="ECO:0000313" key="9">
    <source>
        <dbReference type="RefSeq" id="XP_031570174.1"/>
    </source>
</evidence>
<feature type="compositionally biased region" description="Polar residues" evidence="2">
    <location>
        <begin position="140"/>
        <end position="159"/>
    </location>
</feature>
<sequence length="385" mass="43168">MVTVITNKLKKQSLEDLPNEPLRVTTNTEKKKELMLQTDSQDRGFIFRVGNERRSGLGHLRTRSYPTHDFRGSDGRGGIIFDSCISSTSSTAMPPASKRLCRSISVPLEESSEETGLRSWAPKASKVWQPVKGFPRIATRSRSVSSPPEKLYNTNTTTRSARAETELLTSPAVNFISTPPASPTPRPASAFAALSDNQICMKENIKEESITPHKNATDTSDACPRLHRSRSQPCFERARTCGIKRRIEDDFDVGNKLRPALDLAKMEESSYFRFRDKKRGLRIPRCSNKREAKESPAPYFTEHENFILKPIISSPLDAKVSSIMITPTSSPTKQLELGEKLTLGKVKDFTNKKEKALERKIADEGVYHLDYDSELDIASIEGDNF</sequence>
<dbReference type="KEGG" id="aten:116304556"/>
<feature type="region of interest" description="Disordered" evidence="2">
    <location>
        <begin position="139"/>
        <end position="159"/>
    </location>
</feature>
<dbReference type="AlphaFoldDB" id="A0A6P8IT47"/>
<dbReference type="RefSeq" id="XP_031570169.1">
    <property type="nucleotide sequence ID" value="XM_031714309.1"/>
</dbReference>
<dbReference type="PANTHER" id="PTHR28567:SF3">
    <property type="entry name" value="PROTEIN FAM53A-LIKE ISOFORM X1"/>
    <property type="match status" value="1"/>
</dbReference>
<evidence type="ECO:0000313" key="7">
    <source>
        <dbReference type="RefSeq" id="XP_031570171.1"/>
    </source>
</evidence>
<keyword evidence="3" id="KW-1185">Reference proteome</keyword>
<evidence type="ECO:0000256" key="2">
    <source>
        <dbReference type="SAM" id="MobiDB-lite"/>
    </source>
</evidence>
<dbReference type="RefSeq" id="XP_031570171.1">
    <property type="nucleotide sequence ID" value="XM_031714311.1"/>
</dbReference>
<evidence type="ECO:0000313" key="6">
    <source>
        <dbReference type="RefSeq" id="XP_031570170.1"/>
    </source>
</evidence>
<dbReference type="GO" id="GO:0006606">
    <property type="term" value="P:protein import into nucleus"/>
    <property type="evidence" value="ECO:0007669"/>
    <property type="project" value="TreeGrafter"/>
</dbReference>
<dbReference type="RefSeq" id="XP_031570170.1">
    <property type="nucleotide sequence ID" value="XM_031714310.1"/>
</dbReference>
<dbReference type="OrthoDB" id="10026856at2759"/>
<dbReference type="GO" id="GO:0005634">
    <property type="term" value="C:nucleus"/>
    <property type="evidence" value="ECO:0007669"/>
    <property type="project" value="TreeGrafter"/>
</dbReference>
<comment type="similarity">
    <text evidence="1">Belongs to the FAM53 family.</text>
</comment>
<evidence type="ECO:0000313" key="8">
    <source>
        <dbReference type="RefSeq" id="XP_031570172.1"/>
    </source>
</evidence>
<dbReference type="Pfam" id="PF15242">
    <property type="entry name" value="FAM53"/>
    <property type="match status" value="1"/>
</dbReference>
<dbReference type="InterPro" id="IPR029356">
    <property type="entry name" value="FAM53"/>
</dbReference>
<organism evidence="3 5">
    <name type="scientific">Actinia tenebrosa</name>
    <name type="common">Australian red waratah sea anemone</name>
    <dbReference type="NCBI Taxonomy" id="6105"/>
    <lineage>
        <taxon>Eukaryota</taxon>
        <taxon>Metazoa</taxon>
        <taxon>Cnidaria</taxon>
        <taxon>Anthozoa</taxon>
        <taxon>Hexacorallia</taxon>
        <taxon>Actiniaria</taxon>
        <taxon>Actiniidae</taxon>
        <taxon>Actinia</taxon>
    </lineage>
</organism>
<evidence type="ECO:0000313" key="5">
    <source>
        <dbReference type="RefSeq" id="XP_031570169.1"/>
    </source>
</evidence>
<evidence type="ECO:0000313" key="3">
    <source>
        <dbReference type="Proteomes" id="UP000515163"/>
    </source>
</evidence>
<protein>
    <submittedName>
        <fullName evidence="4 5">Protein FAM53B-like</fullName>
    </submittedName>
</protein>
<dbReference type="RefSeq" id="XP_031570174.1">
    <property type="nucleotide sequence ID" value="XM_031714314.1"/>
</dbReference>
<dbReference type="RefSeq" id="XP_031570168.1">
    <property type="nucleotide sequence ID" value="XM_031714308.1"/>
</dbReference>
<name>A0A6P8IT47_ACTTE</name>
<dbReference type="PANTHER" id="PTHR28567">
    <property type="entry name" value="PROTEIN FAM53A-LIKE ISOFORM X1"/>
    <property type="match status" value="1"/>
</dbReference>
<dbReference type="Proteomes" id="UP000515163">
    <property type="component" value="Unplaced"/>
</dbReference>
<evidence type="ECO:0000313" key="4">
    <source>
        <dbReference type="RefSeq" id="XP_031570168.1"/>
    </source>
</evidence>
<proteinExistence type="inferred from homology"/>
<gene>
    <name evidence="4 5 6 7 8 9" type="primary">LOC116304556</name>
</gene>